<comment type="caution">
    <text evidence="5">The sequence shown here is derived from an EMBL/GenBank/DDBJ whole genome shotgun (WGS) entry which is preliminary data.</text>
</comment>
<dbReference type="EMBL" id="JAVDVI010000004">
    <property type="protein sequence ID" value="MDR6967152.1"/>
    <property type="molecule type" value="Genomic_DNA"/>
</dbReference>
<dbReference type="NCBIfam" id="TIGR04183">
    <property type="entry name" value="Por_Secre_tail"/>
    <property type="match status" value="1"/>
</dbReference>
<sequence>MKKTLLFLLFFVVSSASAQQDLIFLNIDTPTALCNAGDCFQLTTNYLDLKSTSQYSVASINYNPLFSFTGGTLIDISLDDQFTPVSLPFSFCFYGNVYQNTAIGSNGVVAFNQTSTECPYAFTAQIPNVNFPIKNAIYGVYQDTDITASSNFTVQNINYYTTGIAPNRVFVINYNELPLYQCSSSGLQTYQIALYETTNIIDVYVKKRTSCTSANFGNGLIGIQNQAGTNAVVPTGRNTGNWITTNEAWRFSPSGSSLTNSFIWSLNGATLPNETQNSLTICPEDGDTITVTRSINKCDGSQIDFSSSLDINFEPTPGFSNPVDLVICSENAPFTVDLTTNSSTVLNSLNPDDYIITYHQTQTGAEELSGEIQFPETYTFVEDEVIYMRIENFNSICYYVFSFTISASEPPSAPQGLASQGFMPGETLQDLEVIGENIQWYDDAFEGNLLPNTTPLQENVTYYASQTNEAGCESLARNPNPVSNRLAVTVYSALGINNYALKNVKFYPNPVKNTLNVEAESTISLIEIYNSLGQKIITNTNSSNKLFVDLSDVSSGVYLIKIYSEENIQFTKIIKN</sequence>
<dbReference type="Proteomes" id="UP001255185">
    <property type="component" value="Unassembled WGS sequence"/>
</dbReference>
<evidence type="ECO:0000313" key="5">
    <source>
        <dbReference type="EMBL" id="MDR6967152.1"/>
    </source>
</evidence>
<dbReference type="Pfam" id="PF18962">
    <property type="entry name" value="Por_Secre_tail"/>
    <property type="match status" value="1"/>
</dbReference>
<reference evidence="5 6" key="1">
    <citation type="submission" date="2023-07" db="EMBL/GenBank/DDBJ databases">
        <title>Sorghum-associated microbial communities from plants grown in Nebraska, USA.</title>
        <authorList>
            <person name="Schachtman D."/>
        </authorList>
    </citation>
    <scope>NUCLEOTIDE SEQUENCE [LARGE SCALE GENOMIC DNA]</scope>
    <source>
        <strain evidence="5 6">3773</strain>
    </source>
</reference>
<keyword evidence="1 2" id="KW-0732">Signal</keyword>
<evidence type="ECO:0008006" key="7">
    <source>
        <dbReference type="Google" id="ProtNLM"/>
    </source>
</evidence>
<organism evidence="5 6">
    <name type="scientific">Flavobacterium arsenatis</name>
    <dbReference type="NCBI Taxonomy" id="1484332"/>
    <lineage>
        <taxon>Bacteria</taxon>
        <taxon>Pseudomonadati</taxon>
        <taxon>Bacteroidota</taxon>
        <taxon>Flavobacteriia</taxon>
        <taxon>Flavobacteriales</taxon>
        <taxon>Flavobacteriaceae</taxon>
        <taxon>Flavobacterium</taxon>
    </lineage>
</organism>
<evidence type="ECO:0000259" key="3">
    <source>
        <dbReference type="Pfam" id="PF18962"/>
    </source>
</evidence>
<name>A0ABU1TMV9_9FLAO</name>
<evidence type="ECO:0000313" key="6">
    <source>
        <dbReference type="Proteomes" id="UP001255185"/>
    </source>
</evidence>
<dbReference type="InterPro" id="IPR044023">
    <property type="entry name" value="Ig_7"/>
</dbReference>
<keyword evidence="6" id="KW-1185">Reference proteome</keyword>
<evidence type="ECO:0000256" key="2">
    <source>
        <dbReference type="SAM" id="SignalP"/>
    </source>
</evidence>
<evidence type="ECO:0000259" key="4">
    <source>
        <dbReference type="Pfam" id="PF19081"/>
    </source>
</evidence>
<protein>
    <recommendedName>
        <fullName evidence="7">Secretion system C-terminal sorting domain-containing protein</fullName>
    </recommendedName>
</protein>
<dbReference type="InterPro" id="IPR026444">
    <property type="entry name" value="Secre_tail"/>
</dbReference>
<evidence type="ECO:0000256" key="1">
    <source>
        <dbReference type="ARBA" id="ARBA00022729"/>
    </source>
</evidence>
<dbReference type="RefSeq" id="WP_310025142.1">
    <property type="nucleotide sequence ID" value="NZ_JAVDVI010000004.1"/>
</dbReference>
<proteinExistence type="predicted"/>
<feature type="signal peptide" evidence="2">
    <location>
        <begin position="1"/>
        <end position="18"/>
    </location>
</feature>
<dbReference type="Pfam" id="PF19081">
    <property type="entry name" value="Ig_7"/>
    <property type="match status" value="1"/>
</dbReference>
<gene>
    <name evidence="5" type="ORF">J2X31_001159</name>
</gene>
<feature type="chain" id="PRO_5047493911" description="Secretion system C-terminal sorting domain-containing protein" evidence="2">
    <location>
        <begin position="19"/>
        <end position="576"/>
    </location>
</feature>
<feature type="domain" description="Secretion system C-terminal sorting" evidence="3">
    <location>
        <begin position="507"/>
        <end position="574"/>
    </location>
</feature>
<accession>A0ABU1TMV9</accession>
<feature type="domain" description="Ig-like" evidence="4">
    <location>
        <begin position="434"/>
        <end position="480"/>
    </location>
</feature>